<feature type="domain" description="AAA+ ATPase" evidence="11">
    <location>
        <begin position="628"/>
        <end position="769"/>
    </location>
</feature>
<sequence>MPARDPPGRSAYHDQYAQPAPYEYSPTTAPYPIDYSALPPLPQLSLGGGLPPLPTPIGLPGASPYAGYAQQPQGPAEEHYQPYGGGFAGGDASAGNDMTARTRRSTSRQQEPQAAQQPAPSTYSSGRSRRSTAAVSYTQYVQNDSDEDEKPRRGRGDEDEDEDEVLPTRNTSRRYQQQQQQQHYYPEQQQTYAQDVYDHAHNPYSTGQIAYSPLPADGPAPADPSLKVTLKLGGDADAPLHYPGDGQEEAGAEAAGQGDGADEAEEDAAGEVDAGAANGDDGEHGEGAAEEADEQPVVGRSLRPRRAAIADSEDSADDFQPTAPPRRVTTTTSSGRQTRRPTFYGESENEEDTKSPRRGLRRGGSQRSGYHGDGVEQDEDYEEGDGEYGTRRSTRQRERSGKRSSRGRSGGNQRATRNNSRADRDRSYGGESTDADTDEEMLDLQDDDDNDSLANEHGANGRRLRNKPRINYYAPLNLEAPKKDKKDKGKRRQMDEDGNPFAGLPANMTGAQWSALYPEGGQPSDSSDDDAPNLTSPRKAALFSGPGAAMAGGGMLAGGGLDFGSGAPSNLGKVNGAVALADTDPLGVPTDISFDSVGGLGSHIQQLKEMVSLPLLYPEVFERFKITPPRGVLFHGPPGTGKTLLARALAASCSSEGRKISFFMRKGADCLSKWVGEAERQLRLLFEEARACQPSIIFFDEIDGLAPVRSSKQEQIHASIVSTLLALMDGMDGRGQVIVIGATNRPDAIDPALRRPGRFDREFYFPLPNVDARRKIIDIHTKGWNPPLEDTFKDELSKLTKGYGGADLRALCTEAALNAVQRTYPQIYKTNDRLLIKPEEISVTARDFVISQQNLIPSTARSTSSAAAALPPQLVPLLSHALDNAKTALGKVLPPVKRVNVLEEAEFVDVDGGFEKEKMLQSFEQLRVFRPRLIVCGEPGMGQSYVGAAVLHHLEGFHVQTLDLATLVSDSTRTMEASCVQLFIEAKRHKPSILFIPSLVTWCASVGETVRSTIKGLLDGLDPSDPILLLAVVDGHFSDVPADVRSWFGFVKGNRVIIGKPTQDDRRAFFQDVFAGIARPPNEYPDGMPRRKRRLEKLPIAPPPPPRAPTAAEIQMQQQNDLRLLEYLKWRLGPVLGELKKRYKRFQRSLYRDWQSDDLEWRQEQLKRGETVTGLGTQPYHNVDLDTMASDLYKGYYYTPDDFLQDILRIQANAEVNKIMENDAEAPIRAGQMVNHVKVMLDQTFDAASRAECEKMAERMREKEKNSPRKDRRRGRGGELPGEEGIVAAAETAAAAGGAFKPRSGARQRDDEEGQEGDADAEGEDDDVPIQRDQQDADVSAEQPLDTLASQASGERSLKRDRELEGEVGEGESDGSTSKKQRMDLDDPAQSASSLGSAPQVASELQDGQAVASTSNAFGPVAAPVLLPETAQSSSFASLLNPPAPSTEFATVSAAMAPPMAVGSAPLDAPGSAPALVNGLPSGGPSGSALSGPIATLDAGKNPFLADTQMNGTGGPPPIARENAENGASAASSRVGTPTPAANGAPPVVAGGSSAEQREEPLASADGSIRSPSPVEATPPPPPPFVVSEVALDTLRTALITSTDELTVDQLEQLRAACFDTVWRGRAEWDRTAVIAELEELAHDFVDEVKALAA</sequence>
<dbReference type="PROSITE" id="PS00674">
    <property type="entry name" value="AAA"/>
    <property type="match status" value="1"/>
</dbReference>
<organism evidence="12 13">
    <name type="scientific">Rhodotorula taiwanensis</name>
    <dbReference type="NCBI Taxonomy" id="741276"/>
    <lineage>
        <taxon>Eukaryota</taxon>
        <taxon>Fungi</taxon>
        <taxon>Dikarya</taxon>
        <taxon>Basidiomycota</taxon>
        <taxon>Pucciniomycotina</taxon>
        <taxon>Microbotryomycetes</taxon>
        <taxon>Sporidiobolales</taxon>
        <taxon>Sporidiobolaceae</taxon>
        <taxon>Rhodotorula</taxon>
    </lineage>
</organism>
<evidence type="ECO:0000313" key="13">
    <source>
        <dbReference type="Proteomes" id="UP000237144"/>
    </source>
</evidence>
<evidence type="ECO:0000256" key="4">
    <source>
        <dbReference type="ARBA" id="ARBA00022454"/>
    </source>
</evidence>
<dbReference type="GO" id="GO:0000785">
    <property type="term" value="C:chromatin"/>
    <property type="evidence" value="ECO:0007669"/>
    <property type="project" value="UniProtKB-ARBA"/>
</dbReference>
<dbReference type="InterPro" id="IPR003593">
    <property type="entry name" value="AAA+_ATPase"/>
</dbReference>
<dbReference type="GO" id="GO:0006334">
    <property type="term" value="P:nucleosome assembly"/>
    <property type="evidence" value="ECO:0007669"/>
    <property type="project" value="TreeGrafter"/>
</dbReference>
<dbReference type="Gene3D" id="3.40.50.300">
    <property type="entry name" value="P-loop containing nucleotide triphosphate hydrolases"/>
    <property type="match status" value="2"/>
</dbReference>
<evidence type="ECO:0000313" key="12">
    <source>
        <dbReference type="EMBL" id="POY71280.1"/>
    </source>
</evidence>
<feature type="compositionally biased region" description="Low complexity" evidence="10">
    <location>
        <begin position="1525"/>
        <end position="1552"/>
    </location>
</feature>
<dbReference type="PANTHER" id="PTHR23069">
    <property type="entry name" value="AAA DOMAIN-CONTAINING"/>
    <property type="match status" value="1"/>
</dbReference>
<accession>A0A2S5B3D6</accession>
<evidence type="ECO:0000256" key="3">
    <source>
        <dbReference type="ARBA" id="ARBA00006914"/>
    </source>
</evidence>
<dbReference type="PANTHER" id="PTHR23069:SF0">
    <property type="entry name" value="TAT-BINDING HOMOLOG 7"/>
    <property type="match status" value="1"/>
</dbReference>
<evidence type="ECO:0000256" key="6">
    <source>
        <dbReference type="ARBA" id="ARBA00022801"/>
    </source>
</evidence>
<comment type="subcellular location">
    <subcellularLocation>
        <location evidence="2">Chromosome</location>
    </subcellularLocation>
    <subcellularLocation>
        <location evidence="1">Nucleus</location>
    </subcellularLocation>
</comment>
<dbReference type="GO" id="GO:0005524">
    <property type="term" value="F:ATP binding"/>
    <property type="evidence" value="ECO:0007669"/>
    <property type="project" value="UniProtKB-KW"/>
</dbReference>
<feature type="compositionally biased region" description="Low complexity" evidence="10">
    <location>
        <begin position="325"/>
        <end position="342"/>
    </location>
</feature>
<feature type="compositionally biased region" description="Low complexity" evidence="10">
    <location>
        <begin position="1283"/>
        <end position="1299"/>
    </location>
</feature>
<feature type="compositionally biased region" description="Acidic residues" evidence="10">
    <location>
        <begin position="433"/>
        <end position="451"/>
    </location>
</feature>
<evidence type="ECO:0000256" key="2">
    <source>
        <dbReference type="ARBA" id="ARBA00004286"/>
    </source>
</evidence>
<dbReference type="SUPFAM" id="SSF47370">
    <property type="entry name" value="Bromodomain"/>
    <property type="match status" value="1"/>
</dbReference>
<comment type="similarity">
    <text evidence="3">Belongs to the AAA ATPase family.</text>
</comment>
<evidence type="ECO:0000256" key="10">
    <source>
        <dbReference type="SAM" id="MobiDB-lite"/>
    </source>
</evidence>
<feature type="compositionally biased region" description="Acidic residues" evidence="10">
    <location>
        <begin position="375"/>
        <end position="386"/>
    </location>
</feature>
<feature type="compositionally biased region" description="Acidic residues" evidence="10">
    <location>
        <begin position="1311"/>
        <end position="1328"/>
    </location>
</feature>
<proteinExistence type="inferred from homology"/>
<keyword evidence="13" id="KW-1185">Reference proteome</keyword>
<dbReference type="GO" id="GO:0045815">
    <property type="term" value="P:transcription initiation-coupled chromatin remodeling"/>
    <property type="evidence" value="ECO:0007669"/>
    <property type="project" value="TreeGrafter"/>
</dbReference>
<dbReference type="InterPro" id="IPR041569">
    <property type="entry name" value="AAA_lid_3"/>
</dbReference>
<dbReference type="SUPFAM" id="SSF52540">
    <property type="entry name" value="P-loop containing nucleoside triphosphate hydrolases"/>
    <property type="match status" value="2"/>
</dbReference>
<feature type="region of interest" description="Disordered" evidence="10">
    <location>
        <begin position="1476"/>
        <end position="1586"/>
    </location>
</feature>
<dbReference type="InterPro" id="IPR027417">
    <property type="entry name" value="P-loop_NTPase"/>
</dbReference>
<evidence type="ECO:0000259" key="11">
    <source>
        <dbReference type="SMART" id="SM00382"/>
    </source>
</evidence>
<feature type="compositionally biased region" description="Low complexity" evidence="10">
    <location>
        <begin position="175"/>
        <end position="192"/>
    </location>
</feature>
<dbReference type="STRING" id="741276.A0A2S5B3D6"/>
<dbReference type="InterPro" id="IPR003959">
    <property type="entry name" value="ATPase_AAA_core"/>
</dbReference>
<feature type="region of interest" description="Disordered" evidence="10">
    <location>
        <begin position="1"/>
        <end position="540"/>
    </location>
</feature>
<keyword evidence="6" id="KW-0378">Hydrolase</keyword>
<feature type="region of interest" description="Disordered" evidence="10">
    <location>
        <begin position="1256"/>
        <end position="1411"/>
    </location>
</feature>
<gene>
    <name evidence="12" type="ORF">BMF94_5592</name>
</gene>
<dbReference type="SMART" id="SM00382">
    <property type="entry name" value="AAA"/>
    <property type="match status" value="1"/>
</dbReference>
<feature type="compositionally biased region" description="Basic and acidic residues" evidence="10">
    <location>
        <begin position="480"/>
        <end position="495"/>
    </location>
</feature>
<dbReference type="OrthoDB" id="5421at2759"/>
<evidence type="ECO:0000256" key="9">
    <source>
        <dbReference type="ARBA" id="ARBA00023242"/>
    </source>
</evidence>
<dbReference type="FunFam" id="3.40.50.300:FF:001218">
    <property type="entry name" value="AAA family ATPase, putative"/>
    <property type="match status" value="1"/>
</dbReference>
<dbReference type="GO" id="GO:0042393">
    <property type="term" value="F:histone binding"/>
    <property type="evidence" value="ECO:0007669"/>
    <property type="project" value="UniProtKB-ARBA"/>
</dbReference>
<dbReference type="InterPro" id="IPR003960">
    <property type="entry name" value="ATPase_AAA_CS"/>
</dbReference>
<keyword evidence="4" id="KW-0158">Chromosome</keyword>
<dbReference type="Proteomes" id="UP000237144">
    <property type="component" value="Unassembled WGS sequence"/>
</dbReference>
<dbReference type="GO" id="GO:0005634">
    <property type="term" value="C:nucleus"/>
    <property type="evidence" value="ECO:0007669"/>
    <property type="project" value="UniProtKB-SubCell"/>
</dbReference>
<feature type="compositionally biased region" description="Basic and acidic residues" evidence="10">
    <location>
        <begin position="1256"/>
        <end position="1269"/>
    </location>
</feature>
<evidence type="ECO:0000256" key="7">
    <source>
        <dbReference type="ARBA" id="ARBA00022840"/>
    </source>
</evidence>
<dbReference type="FunFam" id="1.10.8.60:FF:000016">
    <property type="entry name" value="ATPase family AAA domain-containing protein 2B"/>
    <property type="match status" value="1"/>
</dbReference>
<protein>
    <recommendedName>
        <fullName evidence="11">AAA+ ATPase domain-containing protein</fullName>
    </recommendedName>
</protein>
<keyword evidence="7" id="KW-0067">ATP-binding</keyword>
<dbReference type="FunFam" id="3.40.50.300:FF:000061">
    <property type="entry name" value="ATPase family, AAA domain-containing 2"/>
    <property type="match status" value="1"/>
</dbReference>
<name>A0A2S5B3D6_9BASI</name>
<dbReference type="Pfam" id="PF17862">
    <property type="entry name" value="AAA_lid_3"/>
    <property type="match status" value="1"/>
</dbReference>
<dbReference type="Pfam" id="PF00004">
    <property type="entry name" value="AAA"/>
    <property type="match status" value="2"/>
</dbReference>
<dbReference type="Gene3D" id="1.10.8.60">
    <property type="match status" value="1"/>
</dbReference>
<reference evidence="12 13" key="1">
    <citation type="journal article" date="2018" name="Front. Microbiol.">
        <title>Prospects for Fungal Bioremediation of Acidic Radioactive Waste Sites: Characterization and Genome Sequence of Rhodotorula taiwanensis MD1149.</title>
        <authorList>
            <person name="Tkavc R."/>
            <person name="Matrosova V.Y."/>
            <person name="Grichenko O.E."/>
            <person name="Gostincar C."/>
            <person name="Volpe R.P."/>
            <person name="Klimenkova P."/>
            <person name="Gaidamakova E.K."/>
            <person name="Zhou C.E."/>
            <person name="Stewart B.J."/>
            <person name="Lyman M.G."/>
            <person name="Malfatti S.A."/>
            <person name="Rubinfeld B."/>
            <person name="Courtot M."/>
            <person name="Singh J."/>
            <person name="Dalgard C.L."/>
            <person name="Hamilton T."/>
            <person name="Frey K.G."/>
            <person name="Gunde-Cimerman N."/>
            <person name="Dugan L."/>
            <person name="Daly M.J."/>
        </authorList>
    </citation>
    <scope>NUCLEOTIDE SEQUENCE [LARGE SCALE GENOMIC DNA]</scope>
    <source>
        <strain evidence="12 13">MD1149</strain>
    </source>
</reference>
<dbReference type="GO" id="GO:0016887">
    <property type="term" value="F:ATP hydrolysis activity"/>
    <property type="evidence" value="ECO:0007669"/>
    <property type="project" value="InterPro"/>
</dbReference>
<dbReference type="InterPro" id="IPR036427">
    <property type="entry name" value="Bromodomain-like_sf"/>
</dbReference>
<comment type="caution">
    <text evidence="12">The sequence shown here is derived from an EMBL/GenBank/DDBJ whole genome shotgun (WGS) entry which is preliminary data.</text>
</comment>
<feature type="compositionally biased region" description="Low complexity" evidence="10">
    <location>
        <begin position="107"/>
        <end position="136"/>
    </location>
</feature>
<dbReference type="EMBL" id="PJQD01000085">
    <property type="protein sequence ID" value="POY71280.1"/>
    <property type="molecule type" value="Genomic_DNA"/>
</dbReference>
<feature type="compositionally biased region" description="Basic and acidic residues" evidence="10">
    <location>
        <begin position="1356"/>
        <end position="1365"/>
    </location>
</feature>
<dbReference type="InterPro" id="IPR045199">
    <property type="entry name" value="ATAD2-like"/>
</dbReference>
<feature type="compositionally biased region" description="Acidic residues" evidence="10">
    <location>
        <begin position="260"/>
        <end position="270"/>
    </location>
</feature>
<keyword evidence="5" id="KW-0547">Nucleotide-binding</keyword>
<dbReference type="GO" id="GO:0003682">
    <property type="term" value="F:chromatin binding"/>
    <property type="evidence" value="ECO:0007669"/>
    <property type="project" value="TreeGrafter"/>
</dbReference>
<evidence type="ECO:0000256" key="1">
    <source>
        <dbReference type="ARBA" id="ARBA00004123"/>
    </source>
</evidence>
<keyword evidence="8" id="KW-0103">Bromodomain</keyword>
<dbReference type="GO" id="GO:0006337">
    <property type="term" value="P:nucleosome disassembly"/>
    <property type="evidence" value="ECO:0007669"/>
    <property type="project" value="TreeGrafter"/>
</dbReference>
<evidence type="ECO:0000256" key="8">
    <source>
        <dbReference type="ARBA" id="ARBA00023117"/>
    </source>
</evidence>
<keyword evidence="9" id="KW-0539">Nucleus</keyword>
<dbReference type="GO" id="GO:0140674">
    <property type="term" value="F:ATP-dependent histone chaperone activity"/>
    <property type="evidence" value="ECO:0007669"/>
    <property type="project" value="UniProtKB-ARBA"/>
</dbReference>
<evidence type="ECO:0000256" key="5">
    <source>
        <dbReference type="ARBA" id="ARBA00022741"/>
    </source>
</evidence>